<accession>K4INR5</accession>
<gene>
    <name evidence="1" type="ordered locus">P700755_000122</name>
</gene>
<keyword evidence="2" id="KW-1185">Reference proteome</keyword>
<proteinExistence type="predicted"/>
<dbReference type="Proteomes" id="UP000008514">
    <property type="component" value="Chromosome"/>
</dbReference>
<dbReference type="KEGG" id="ptq:P700755_000122"/>
<reference evidence="1" key="2">
    <citation type="submission" date="2012-09" db="EMBL/GenBank/DDBJ databases">
        <title>The complete sequence of Psychroflexus torquis an extreme psychrophile from sea-ice that is stimulated by light.</title>
        <authorList>
            <person name="Feng S."/>
            <person name="Powell S.M."/>
            <person name="Bowman J.P."/>
        </authorList>
    </citation>
    <scope>NUCLEOTIDE SEQUENCE [LARGE SCALE GENOMIC DNA]</scope>
    <source>
        <strain evidence="1">ATCC 700755</strain>
    </source>
</reference>
<dbReference type="RefSeq" id="WP_015022810.1">
    <property type="nucleotide sequence ID" value="NC_018721.1"/>
</dbReference>
<reference evidence="1" key="1">
    <citation type="submission" date="2006-03" db="EMBL/GenBank/DDBJ databases">
        <authorList>
            <person name="Bowman J."/>
            <person name="Ferriera S."/>
            <person name="Johnson J."/>
            <person name="Kravitz S."/>
            <person name="Halpern A."/>
            <person name="Remington K."/>
            <person name="Beeson K."/>
            <person name="Tran B."/>
            <person name="Rogers Y.-H."/>
            <person name="Friedman R."/>
            <person name="Venter J.C."/>
        </authorList>
    </citation>
    <scope>NUCLEOTIDE SEQUENCE [LARGE SCALE GENOMIC DNA]</scope>
    <source>
        <strain evidence="1">ATCC 700755</strain>
    </source>
</reference>
<dbReference type="EMBL" id="CP003879">
    <property type="protein sequence ID" value="AFU67190.1"/>
    <property type="molecule type" value="Genomic_DNA"/>
</dbReference>
<protein>
    <submittedName>
        <fullName evidence="1">Uncharacterized protein</fullName>
    </submittedName>
</protein>
<organism evidence="1 2">
    <name type="scientific">Psychroflexus torquis (strain ATCC 700755 / CIP 106069 / ACAM 623)</name>
    <dbReference type="NCBI Taxonomy" id="313595"/>
    <lineage>
        <taxon>Bacteria</taxon>
        <taxon>Pseudomonadati</taxon>
        <taxon>Bacteroidota</taxon>
        <taxon>Flavobacteriia</taxon>
        <taxon>Flavobacteriales</taxon>
        <taxon>Flavobacteriaceae</taxon>
        <taxon>Psychroflexus</taxon>
    </lineage>
</organism>
<sequence length="49" mass="5568">MAKIYLNEASRTPSKSMKPSAKTVRLILDFSKAFTVVTYKNLQFDSVQN</sequence>
<dbReference type="AlphaFoldDB" id="K4INR5"/>
<name>K4INR5_PSYTT</name>
<evidence type="ECO:0000313" key="1">
    <source>
        <dbReference type="EMBL" id="AFU67190.1"/>
    </source>
</evidence>
<dbReference type="HOGENOM" id="CLU_215512_0_0_10"/>
<evidence type="ECO:0000313" key="2">
    <source>
        <dbReference type="Proteomes" id="UP000008514"/>
    </source>
</evidence>
<dbReference type="eggNOG" id="ENOG5030RG5">
    <property type="taxonomic scope" value="Bacteria"/>
</dbReference>